<sequence length="208" mass="24178">MTRTLVHFLLILSFLALINTDRSFSQQHPQLQEHSLLQIKQSMIKQSLHPSIISSLNYLTVFSFSPKMSLSSPLDLHGKRIVIIHPYSPAENVYNQDESEILVSDLVLTETVFKSQLEMYNKNGNQSKIIPESVQTFNYLYIDCIFGNPIDLYDVFVMSSEDFLRSFVQSLPRKREWNGLYEWSDFSFLSEFQVPISVSVYYNETNLN</sequence>
<dbReference type="RefSeq" id="XP_002670321.1">
    <property type="nucleotide sequence ID" value="XM_002670275.1"/>
</dbReference>
<dbReference type="AlphaFoldDB" id="D2W097"/>
<organism evidence="3">
    <name type="scientific">Naegleria gruberi</name>
    <name type="common">Amoeba</name>
    <dbReference type="NCBI Taxonomy" id="5762"/>
    <lineage>
        <taxon>Eukaryota</taxon>
        <taxon>Discoba</taxon>
        <taxon>Heterolobosea</taxon>
        <taxon>Tetramitia</taxon>
        <taxon>Eutetramitia</taxon>
        <taxon>Vahlkampfiidae</taxon>
        <taxon>Naegleria</taxon>
    </lineage>
</organism>
<dbReference type="GeneID" id="8857408"/>
<reference evidence="2 3" key="1">
    <citation type="journal article" date="2010" name="Cell">
        <title>The genome of Naegleria gruberi illuminates early eukaryotic versatility.</title>
        <authorList>
            <person name="Fritz-Laylin L.K."/>
            <person name="Prochnik S.E."/>
            <person name="Ginger M.L."/>
            <person name="Dacks J.B."/>
            <person name="Carpenter M.L."/>
            <person name="Field M.C."/>
            <person name="Kuo A."/>
            <person name="Paredez A."/>
            <person name="Chapman J."/>
            <person name="Pham J."/>
            <person name="Shu S."/>
            <person name="Neupane R."/>
            <person name="Cipriano M."/>
            <person name="Mancuso J."/>
            <person name="Tu H."/>
            <person name="Salamov A."/>
            <person name="Lindquist E."/>
            <person name="Shapiro H."/>
            <person name="Lucas S."/>
            <person name="Grigoriev I.V."/>
            <person name="Cande W.Z."/>
            <person name="Fulton C."/>
            <person name="Rokhsar D.S."/>
            <person name="Dawson S.C."/>
        </authorList>
    </citation>
    <scope>NUCLEOTIDE SEQUENCE [LARGE SCALE GENOMIC DNA]</scope>
    <source>
        <strain evidence="2 3">NEG-M</strain>
    </source>
</reference>
<name>D2W097_NAEGR</name>
<dbReference type="EMBL" id="GG738917">
    <property type="protein sequence ID" value="EFC37577.1"/>
    <property type="molecule type" value="Genomic_DNA"/>
</dbReference>
<dbReference type="Proteomes" id="UP000006671">
    <property type="component" value="Unassembled WGS sequence"/>
</dbReference>
<dbReference type="OrthoDB" id="10629199at2759"/>
<feature type="signal peptide" evidence="1">
    <location>
        <begin position="1"/>
        <end position="20"/>
    </location>
</feature>
<proteinExistence type="predicted"/>
<dbReference type="InParanoid" id="D2W097"/>
<keyword evidence="3" id="KW-1185">Reference proteome</keyword>
<evidence type="ECO:0000313" key="2">
    <source>
        <dbReference type="EMBL" id="EFC37577.1"/>
    </source>
</evidence>
<feature type="chain" id="PRO_5003038779" evidence="1">
    <location>
        <begin position="21"/>
        <end position="208"/>
    </location>
</feature>
<evidence type="ECO:0000313" key="3">
    <source>
        <dbReference type="Proteomes" id="UP000006671"/>
    </source>
</evidence>
<gene>
    <name evidence="2" type="ORF">NAEGRDRAFT_74780</name>
</gene>
<accession>D2W097</accession>
<evidence type="ECO:0000256" key="1">
    <source>
        <dbReference type="SAM" id="SignalP"/>
    </source>
</evidence>
<keyword evidence="1" id="KW-0732">Signal</keyword>
<dbReference type="KEGG" id="ngr:NAEGRDRAFT_74780"/>
<protein>
    <submittedName>
        <fullName evidence="2">Predicted protein</fullName>
    </submittedName>
</protein>
<dbReference type="VEuPathDB" id="AmoebaDB:NAEGRDRAFT_74780"/>